<dbReference type="EMBL" id="JAWHQM010000110">
    <property type="protein sequence ID" value="KAK5637343.1"/>
    <property type="molecule type" value="Genomic_DNA"/>
</dbReference>
<sequence>MTKAMAFKPHIDKLYALKEVHYPQRFIQIVPQAHFFNNDAFNTLELLAIKPSQLLNAFRLNIVTEPKNI</sequence>
<dbReference type="AlphaFoldDB" id="A0AAN7ZFB0"/>
<keyword evidence="2" id="KW-1185">Reference proteome</keyword>
<accession>A0AAN7ZFB0</accession>
<reference evidence="1 2" key="1">
    <citation type="submission" date="2023-10" db="EMBL/GenBank/DDBJ databases">
        <title>Draft genome sequence of Xylaria bambusicola isolate GMP-LS, the root and basal stem rot pathogen of sugarcane in Indonesia.</title>
        <authorList>
            <person name="Selvaraj P."/>
            <person name="Muralishankar V."/>
            <person name="Muruganantham S."/>
            <person name="Sp S."/>
            <person name="Haryani S."/>
            <person name="Lau K.J.X."/>
            <person name="Naqvi N.I."/>
        </authorList>
    </citation>
    <scope>NUCLEOTIDE SEQUENCE [LARGE SCALE GENOMIC DNA]</scope>
    <source>
        <strain evidence="1">GMP-LS</strain>
    </source>
</reference>
<name>A0AAN7ZFB0_9PEZI</name>
<gene>
    <name evidence="1" type="ORF">RRF57_013055</name>
</gene>
<comment type="caution">
    <text evidence="1">The sequence shown here is derived from an EMBL/GenBank/DDBJ whole genome shotgun (WGS) entry which is preliminary data.</text>
</comment>
<proteinExistence type="predicted"/>
<evidence type="ECO:0000313" key="1">
    <source>
        <dbReference type="EMBL" id="KAK5637343.1"/>
    </source>
</evidence>
<organism evidence="1 2">
    <name type="scientific">Xylaria bambusicola</name>
    <dbReference type="NCBI Taxonomy" id="326684"/>
    <lineage>
        <taxon>Eukaryota</taxon>
        <taxon>Fungi</taxon>
        <taxon>Dikarya</taxon>
        <taxon>Ascomycota</taxon>
        <taxon>Pezizomycotina</taxon>
        <taxon>Sordariomycetes</taxon>
        <taxon>Xylariomycetidae</taxon>
        <taxon>Xylariales</taxon>
        <taxon>Xylariaceae</taxon>
        <taxon>Xylaria</taxon>
    </lineage>
</organism>
<protein>
    <submittedName>
        <fullName evidence="1">Uncharacterized protein</fullName>
    </submittedName>
</protein>
<evidence type="ECO:0000313" key="2">
    <source>
        <dbReference type="Proteomes" id="UP001305414"/>
    </source>
</evidence>
<dbReference type="Proteomes" id="UP001305414">
    <property type="component" value="Unassembled WGS sequence"/>
</dbReference>